<keyword evidence="10" id="KW-1185">Reference proteome</keyword>
<comment type="caution">
    <text evidence="9">The sequence shown here is derived from an EMBL/GenBank/DDBJ whole genome shotgun (WGS) entry which is preliminary data.</text>
</comment>
<keyword evidence="3 7" id="KW-1133">Transmembrane helix</keyword>
<feature type="transmembrane region" description="Helical" evidence="7">
    <location>
        <begin position="101"/>
        <end position="121"/>
    </location>
</feature>
<feature type="compositionally biased region" description="Polar residues" evidence="6">
    <location>
        <begin position="312"/>
        <end position="322"/>
    </location>
</feature>
<keyword evidence="4 7" id="KW-0472">Membrane</keyword>
<dbReference type="AlphaFoldDB" id="A0A1B8B009"/>
<dbReference type="InterPro" id="IPR049326">
    <property type="entry name" value="Rhodopsin_dom_fungi"/>
</dbReference>
<dbReference type="Pfam" id="PF20684">
    <property type="entry name" value="Fung_rhodopsin"/>
    <property type="match status" value="1"/>
</dbReference>
<feature type="region of interest" description="Disordered" evidence="6">
    <location>
        <begin position="287"/>
        <end position="329"/>
    </location>
</feature>
<evidence type="ECO:0000256" key="7">
    <source>
        <dbReference type="SAM" id="Phobius"/>
    </source>
</evidence>
<comment type="similarity">
    <text evidence="5">Belongs to the SAT4 family.</text>
</comment>
<gene>
    <name evidence="9" type="ORF">FPOA_00029</name>
</gene>
<dbReference type="InterPro" id="IPR052337">
    <property type="entry name" value="SAT4-like"/>
</dbReference>
<evidence type="ECO:0000256" key="5">
    <source>
        <dbReference type="ARBA" id="ARBA00038359"/>
    </source>
</evidence>
<sequence length="370" mass="40526">MDGASYFSENDISGILIIPHAILSFVATVFVGLRVWTSRYITKTPATLDQWVSVVALLINHGLLIAEGICVHYGCGQNIIKVTNDYGGVSNFLRTFVACEITYGLSCAVSKIAVLTMYYRIFSSSKLLRYSTWIMSSIITAWAIATVLVSIFSCDPIRGFWGKTIPARCIDTNKFYIGITIPNIMFDIATVALPVREVWKLQLGRDKKWAITTIFLLGGSVVLASIGRLVLFMIYKSSQNITQVMIFGHLASSAEVCLAIIGACLPSCAPLLKKALQRFVSTVSEEDKGNTDKAHGSALVTIGQKRSRGRANPTTLGGNDNGSFERLDDNGSFQGSTDGLYNNKPDAKQIHIQREFELDSENGDIPLKDL</sequence>
<protein>
    <recommendedName>
        <fullName evidence="8">Rhodopsin domain-containing protein</fullName>
    </recommendedName>
</protein>
<dbReference type="OMA" id="HIMLISE"/>
<dbReference type="PANTHER" id="PTHR33048:SF47">
    <property type="entry name" value="INTEGRAL MEMBRANE PROTEIN-RELATED"/>
    <property type="match status" value="1"/>
</dbReference>
<evidence type="ECO:0000313" key="10">
    <source>
        <dbReference type="Proteomes" id="UP000091967"/>
    </source>
</evidence>
<feature type="transmembrane region" description="Helical" evidence="7">
    <location>
        <begin position="175"/>
        <end position="194"/>
    </location>
</feature>
<evidence type="ECO:0000256" key="2">
    <source>
        <dbReference type="ARBA" id="ARBA00022692"/>
    </source>
</evidence>
<reference evidence="9 10" key="1">
    <citation type="submission" date="2016-06" db="EMBL/GenBank/DDBJ databases">
        <title>Living apart together: crosstalk between the core and supernumerary genomes in a fungal plant pathogen.</title>
        <authorList>
            <person name="Vanheule A."/>
            <person name="Audenaert K."/>
            <person name="Warris S."/>
            <person name="Van De Geest H."/>
            <person name="Schijlen E."/>
            <person name="Hofte M."/>
            <person name="De Saeger S."/>
            <person name="Haesaert G."/>
            <person name="Waalwijk C."/>
            <person name="Van Der Lee T."/>
        </authorList>
    </citation>
    <scope>NUCLEOTIDE SEQUENCE [LARGE SCALE GENOMIC DNA]</scope>
    <source>
        <strain evidence="9 10">2516</strain>
    </source>
</reference>
<feature type="transmembrane region" description="Helical" evidence="7">
    <location>
        <begin position="133"/>
        <end position="154"/>
    </location>
</feature>
<dbReference type="Proteomes" id="UP000091967">
    <property type="component" value="Unassembled WGS sequence"/>
</dbReference>
<dbReference type="PANTHER" id="PTHR33048">
    <property type="entry name" value="PTH11-LIKE INTEGRAL MEMBRANE PROTEIN (AFU_ORTHOLOGUE AFUA_5G11245)"/>
    <property type="match status" value="1"/>
</dbReference>
<evidence type="ECO:0000313" key="9">
    <source>
        <dbReference type="EMBL" id="OBS26085.1"/>
    </source>
</evidence>
<evidence type="ECO:0000256" key="1">
    <source>
        <dbReference type="ARBA" id="ARBA00004141"/>
    </source>
</evidence>
<evidence type="ECO:0000259" key="8">
    <source>
        <dbReference type="Pfam" id="PF20684"/>
    </source>
</evidence>
<evidence type="ECO:0000256" key="6">
    <source>
        <dbReference type="SAM" id="MobiDB-lite"/>
    </source>
</evidence>
<dbReference type="EMBL" id="LYXU01000001">
    <property type="protein sequence ID" value="OBS26085.1"/>
    <property type="molecule type" value="Genomic_DNA"/>
</dbReference>
<feature type="domain" description="Rhodopsin" evidence="8">
    <location>
        <begin position="33"/>
        <end position="274"/>
    </location>
</feature>
<name>A0A1B8B009_FUSPO</name>
<feature type="transmembrane region" description="Helical" evidence="7">
    <location>
        <begin position="12"/>
        <end position="33"/>
    </location>
</feature>
<evidence type="ECO:0000256" key="3">
    <source>
        <dbReference type="ARBA" id="ARBA00022989"/>
    </source>
</evidence>
<accession>A0A1B8B009</accession>
<dbReference type="GO" id="GO:0016020">
    <property type="term" value="C:membrane"/>
    <property type="evidence" value="ECO:0007669"/>
    <property type="project" value="UniProtKB-SubCell"/>
</dbReference>
<feature type="transmembrane region" description="Helical" evidence="7">
    <location>
        <begin position="214"/>
        <end position="235"/>
    </location>
</feature>
<organism evidence="9 10">
    <name type="scientific">Fusarium poae</name>
    <dbReference type="NCBI Taxonomy" id="36050"/>
    <lineage>
        <taxon>Eukaryota</taxon>
        <taxon>Fungi</taxon>
        <taxon>Dikarya</taxon>
        <taxon>Ascomycota</taxon>
        <taxon>Pezizomycotina</taxon>
        <taxon>Sordariomycetes</taxon>
        <taxon>Hypocreomycetidae</taxon>
        <taxon>Hypocreales</taxon>
        <taxon>Nectriaceae</taxon>
        <taxon>Fusarium</taxon>
    </lineage>
</organism>
<evidence type="ECO:0000256" key="4">
    <source>
        <dbReference type="ARBA" id="ARBA00023136"/>
    </source>
</evidence>
<proteinExistence type="inferred from homology"/>
<comment type="subcellular location">
    <subcellularLocation>
        <location evidence="1">Membrane</location>
        <topology evidence="1">Multi-pass membrane protein</topology>
    </subcellularLocation>
</comment>
<keyword evidence="2 7" id="KW-0812">Transmembrane</keyword>